<dbReference type="Pfam" id="PF06983">
    <property type="entry name" value="3-dmu-9_3-mt"/>
    <property type="match status" value="1"/>
</dbReference>
<dbReference type="InterPro" id="IPR029068">
    <property type="entry name" value="Glyas_Bleomycin-R_OHBP_Dase"/>
</dbReference>
<feature type="domain" description="PhnB-like" evidence="2">
    <location>
        <begin position="17"/>
        <end position="61"/>
    </location>
</feature>
<accession>A0A5C4T7U4</accession>
<sequence length="67" mass="7693">MCSLSAKKRRSRSTNRSNARNDAAYERLSQNGQVYMPLGEYPFSRKFGWVGDKFGVTWQLTQASNDQ</sequence>
<reference evidence="3 4" key="1">
    <citation type="submission" date="2019-05" db="EMBL/GenBank/DDBJ databases">
        <title>We sequenced the genome of Paenibacillus hemerocallicola KCTC 33185 for further insight into its adaptation and study the phylogeny of Paenibacillus.</title>
        <authorList>
            <person name="Narsing Rao M.P."/>
        </authorList>
    </citation>
    <scope>NUCLEOTIDE SEQUENCE [LARGE SCALE GENOMIC DNA]</scope>
    <source>
        <strain evidence="3 4">KCTC 33185</strain>
    </source>
</reference>
<comment type="caution">
    <text evidence="3">The sequence shown here is derived from an EMBL/GenBank/DDBJ whole genome shotgun (WGS) entry which is preliminary data.</text>
</comment>
<dbReference type="OrthoDB" id="9806473at2"/>
<evidence type="ECO:0000313" key="3">
    <source>
        <dbReference type="EMBL" id="TNJ64866.1"/>
    </source>
</evidence>
<dbReference type="SUPFAM" id="SSF54593">
    <property type="entry name" value="Glyoxalase/Bleomycin resistance protein/Dihydroxybiphenyl dioxygenase"/>
    <property type="match status" value="1"/>
</dbReference>
<evidence type="ECO:0000313" key="4">
    <source>
        <dbReference type="Proteomes" id="UP000307943"/>
    </source>
</evidence>
<dbReference type="Proteomes" id="UP000307943">
    <property type="component" value="Unassembled WGS sequence"/>
</dbReference>
<organism evidence="3 4">
    <name type="scientific">Paenibacillus hemerocallicola</name>
    <dbReference type="NCBI Taxonomy" id="1172614"/>
    <lineage>
        <taxon>Bacteria</taxon>
        <taxon>Bacillati</taxon>
        <taxon>Bacillota</taxon>
        <taxon>Bacilli</taxon>
        <taxon>Bacillales</taxon>
        <taxon>Paenibacillaceae</taxon>
        <taxon>Paenibacillus</taxon>
    </lineage>
</organism>
<evidence type="ECO:0000259" key="2">
    <source>
        <dbReference type="Pfam" id="PF06983"/>
    </source>
</evidence>
<dbReference type="AlphaFoldDB" id="A0A5C4T7U4"/>
<dbReference type="EMBL" id="VDCQ01000025">
    <property type="protein sequence ID" value="TNJ64866.1"/>
    <property type="molecule type" value="Genomic_DNA"/>
</dbReference>
<evidence type="ECO:0000256" key="1">
    <source>
        <dbReference type="SAM" id="MobiDB-lite"/>
    </source>
</evidence>
<feature type="region of interest" description="Disordered" evidence="1">
    <location>
        <begin position="1"/>
        <end position="25"/>
    </location>
</feature>
<protein>
    <recommendedName>
        <fullName evidence="2">PhnB-like domain-containing protein</fullName>
    </recommendedName>
</protein>
<name>A0A5C4T7U4_9BACL</name>
<gene>
    <name evidence="3" type="ORF">FE784_18570</name>
</gene>
<dbReference type="InterPro" id="IPR028973">
    <property type="entry name" value="PhnB-like"/>
</dbReference>
<dbReference type="Gene3D" id="3.30.720.110">
    <property type="match status" value="1"/>
</dbReference>
<keyword evidence="4" id="KW-1185">Reference proteome</keyword>
<feature type="compositionally biased region" description="Basic residues" evidence="1">
    <location>
        <begin position="1"/>
        <end position="13"/>
    </location>
</feature>
<proteinExistence type="predicted"/>